<name>A0A1M5JS87_9FIRM</name>
<dbReference type="Proteomes" id="UP000242329">
    <property type="component" value="Unassembled WGS sequence"/>
</dbReference>
<evidence type="ECO:0000313" key="1">
    <source>
        <dbReference type="EMBL" id="SHG43139.1"/>
    </source>
</evidence>
<dbReference type="EMBL" id="FQWY01000003">
    <property type="protein sequence ID" value="SHG43139.1"/>
    <property type="molecule type" value="Genomic_DNA"/>
</dbReference>
<accession>A0A1M5JS87</accession>
<dbReference type="AlphaFoldDB" id="A0A1M5JS87"/>
<dbReference type="OrthoDB" id="2084556at2"/>
<evidence type="ECO:0000313" key="2">
    <source>
        <dbReference type="Proteomes" id="UP000242329"/>
    </source>
</evidence>
<protein>
    <recommendedName>
        <fullName evidence="3">CPXCG motif-containing cysteine-rich protein</fullName>
    </recommendedName>
</protein>
<dbReference type="STRING" id="1123382.SAMN02745221_00198"/>
<reference evidence="2" key="1">
    <citation type="submission" date="2016-11" db="EMBL/GenBank/DDBJ databases">
        <authorList>
            <person name="Varghese N."/>
            <person name="Submissions S."/>
        </authorList>
    </citation>
    <scope>NUCLEOTIDE SEQUENCE [LARGE SCALE GENOMIC DNA]</scope>
    <source>
        <strain evidence="2">DSM 11003</strain>
    </source>
</reference>
<keyword evidence="2" id="KW-1185">Reference proteome</keyword>
<gene>
    <name evidence="1" type="ORF">SAMN02745221_00198</name>
</gene>
<dbReference type="RefSeq" id="WP_159432288.1">
    <property type="nucleotide sequence ID" value="NZ_FQWY01000003.1"/>
</dbReference>
<sequence>MKIYHICGFCDKVFSVSICDEEKEGMHQLLGVCPECSEELAWQHDALIFKVYEH</sequence>
<organism evidence="1 2">
    <name type="scientific">Thermosyntropha lipolytica DSM 11003</name>
    <dbReference type="NCBI Taxonomy" id="1123382"/>
    <lineage>
        <taxon>Bacteria</taxon>
        <taxon>Bacillati</taxon>
        <taxon>Bacillota</taxon>
        <taxon>Clostridia</taxon>
        <taxon>Eubacteriales</taxon>
        <taxon>Syntrophomonadaceae</taxon>
        <taxon>Thermosyntropha</taxon>
    </lineage>
</organism>
<evidence type="ECO:0008006" key="3">
    <source>
        <dbReference type="Google" id="ProtNLM"/>
    </source>
</evidence>
<proteinExistence type="predicted"/>